<feature type="region of interest" description="Disordered" evidence="1">
    <location>
        <begin position="1"/>
        <end position="39"/>
    </location>
</feature>
<organism evidence="2 3">
    <name type="scientific">Occultella gossypii</name>
    <dbReference type="NCBI Taxonomy" id="2800820"/>
    <lineage>
        <taxon>Bacteria</taxon>
        <taxon>Bacillati</taxon>
        <taxon>Actinomycetota</taxon>
        <taxon>Actinomycetes</taxon>
        <taxon>Micrococcales</taxon>
        <taxon>Ruaniaceae</taxon>
        <taxon>Occultella</taxon>
    </lineage>
</organism>
<evidence type="ECO:0000313" key="2">
    <source>
        <dbReference type="EMBL" id="MBZ2197603.1"/>
    </source>
</evidence>
<protein>
    <submittedName>
        <fullName evidence="2">Uncharacterized protein</fullName>
    </submittedName>
</protein>
<proteinExistence type="predicted"/>
<evidence type="ECO:0000313" key="3">
    <source>
        <dbReference type="Proteomes" id="UP000826651"/>
    </source>
</evidence>
<accession>A0ABS7SEA5</accession>
<reference evidence="2 3" key="1">
    <citation type="submission" date="2021-04" db="EMBL/GenBank/DDBJ databases">
        <title>Ruania sp. nov., isolated from sandy soil of mangrove forest.</title>
        <authorList>
            <person name="Ge X."/>
            <person name="Huang R."/>
            <person name="Liu W."/>
        </authorList>
    </citation>
    <scope>NUCLEOTIDE SEQUENCE [LARGE SCALE GENOMIC DNA]</scope>
    <source>
        <strain evidence="2 3">N2-46</strain>
    </source>
</reference>
<dbReference type="Proteomes" id="UP000826651">
    <property type="component" value="Unassembled WGS sequence"/>
</dbReference>
<gene>
    <name evidence="2" type="ORF">KCQ71_15685</name>
</gene>
<dbReference type="RefSeq" id="WP_223407555.1">
    <property type="nucleotide sequence ID" value="NZ_JAGSHT010000014.1"/>
</dbReference>
<comment type="caution">
    <text evidence="2">The sequence shown here is derived from an EMBL/GenBank/DDBJ whole genome shotgun (WGS) entry which is preliminary data.</text>
</comment>
<dbReference type="EMBL" id="JAGSHT010000014">
    <property type="protein sequence ID" value="MBZ2197603.1"/>
    <property type="molecule type" value="Genomic_DNA"/>
</dbReference>
<keyword evidence="3" id="KW-1185">Reference proteome</keyword>
<name>A0ABS7SEA5_9MICO</name>
<feature type="compositionally biased region" description="Basic and acidic residues" evidence="1">
    <location>
        <begin position="1"/>
        <end position="12"/>
    </location>
</feature>
<evidence type="ECO:0000256" key="1">
    <source>
        <dbReference type="SAM" id="MobiDB-lite"/>
    </source>
</evidence>
<sequence length="60" mass="5882">MSQAVHAEDALGRRVATTEGASAHLQRIADPSGRETLGGAPASIWVAPVASAGGGGAWSA</sequence>